<evidence type="ECO:0000313" key="3">
    <source>
        <dbReference type="Proteomes" id="UP000177845"/>
    </source>
</evidence>
<dbReference type="InterPro" id="IPR043993">
    <property type="entry name" value="T4SS_pilin"/>
</dbReference>
<feature type="transmembrane region" description="Helical" evidence="1">
    <location>
        <begin position="78"/>
        <end position="100"/>
    </location>
</feature>
<evidence type="ECO:0000313" key="2">
    <source>
        <dbReference type="EMBL" id="OGC79828.1"/>
    </source>
</evidence>
<accession>A0A1F4XDS2</accession>
<dbReference type="EMBL" id="MEWJ01000033">
    <property type="protein sequence ID" value="OGC79828.1"/>
    <property type="molecule type" value="Genomic_DNA"/>
</dbReference>
<gene>
    <name evidence="2" type="ORF">A3K01_02280</name>
</gene>
<dbReference type="AlphaFoldDB" id="A0A1F4XDS2"/>
<reference evidence="2 3" key="1">
    <citation type="journal article" date="2016" name="Nat. Commun.">
        <title>Thousands of microbial genomes shed light on interconnected biogeochemical processes in an aquifer system.</title>
        <authorList>
            <person name="Anantharaman K."/>
            <person name="Brown C.T."/>
            <person name="Hug L.A."/>
            <person name="Sharon I."/>
            <person name="Castelle C.J."/>
            <person name="Probst A.J."/>
            <person name="Thomas B.C."/>
            <person name="Singh A."/>
            <person name="Wilkins M.J."/>
            <person name="Karaoz U."/>
            <person name="Brodie E.L."/>
            <person name="Williams K.H."/>
            <person name="Hubbard S.S."/>
            <person name="Banfield J.F."/>
        </authorList>
    </citation>
    <scope>NUCLEOTIDE SEQUENCE [LARGE SCALE GENOMIC DNA]</scope>
</reference>
<keyword evidence="1" id="KW-1133">Transmembrane helix</keyword>
<dbReference type="Pfam" id="PF18895">
    <property type="entry name" value="T4SS_pilin"/>
    <property type="match status" value="1"/>
</dbReference>
<evidence type="ECO:0000256" key="1">
    <source>
        <dbReference type="SAM" id="Phobius"/>
    </source>
</evidence>
<proteinExistence type="predicted"/>
<sequence>MNLLSVLESKVYAAPAGTTPIQGIPVTTVNELVTLITNILIIVGVAIVIVFLALGFIKYITSGGDKNAVDSAQKTLTYAVIGGVGLLIVYGIRTLLLGLLNAQSLSGY</sequence>
<keyword evidence="1" id="KW-0472">Membrane</keyword>
<name>A0A1F4XDS2_UNCKA</name>
<comment type="caution">
    <text evidence="2">The sequence shown here is derived from an EMBL/GenBank/DDBJ whole genome shotgun (WGS) entry which is preliminary data.</text>
</comment>
<dbReference type="Proteomes" id="UP000177845">
    <property type="component" value="Unassembled WGS sequence"/>
</dbReference>
<keyword evidence="1" id="KW-0812">Transmembrane</keyword>
<organism evidence="2 3">
    <name type="scientific">candidate division WWE3 bacterium RIFOXYD1_FULL_43_17</name>
    <dbReference type="NCBI Taxonomy" id="1802652"/>
    <lineage>
        <taxon>Bacteria</taxon>
        <taxon>Katanobacteria</taxon>
    </lineage>
</organism>
<protein>
    <submittedName>
        <fullName evidence="2">Uncharacterized protein</fullName>
    </submittedName>
</protein>
<feature type="transmembrane region" description="Helical" evidence="1">
    <location>
        <begin position="35"/>
        <end position="57"/>
    </location>
</feature>